<feature type="domain" description="N-acetyltransferase" evidence="1">
    <location>
        <begin position="11"/>
        <end position="171"/>
    </location>
</feature>
<keyword evidence="2" id="KW-0808">Transferase</keyword>
<dbReference type="Gene3D" id="3.40.630.30">
    <property type="match status" value="1"/>
</dbReference>
<dbReference type="PANTHER" id="PTHR43792">
    <property type="entry name" value="GNAT FAMILY, PUTATIVE (AFU_ORTHOLOGUE AFUA_3G00765)-RELATED-RELATED"/>
    <property type="match status" value="1"/>
</dbReference>
<evidence type="ECO:0000259" key="1">
    <source>
        <dbReference type="PROSITE" id="PS51186"/>
    </source>
</evidence>
<dbReference type="SUPFAM" id="SSF55729">
    <property type="entry name" value="Acyl-CoA N-acyltransferases (Nat)"/>
    <property type="match status" value="1"/>
</dbReference>
<proteinExistence type="predicted"/>
<dbReference type="GO" id="GO:0016747">
    <property type="term" value="F:acyltransferase activity, transferring groups other than amino-acyl groups"/>
    <property type="evidence" value="ECO:0007669"/>
    <property type="project" value="InterPro"/>
</dbReference>
<keyword evidence="3" id="KW-1185">Reference proteome</keyword>
<dbReference type="EMBL" id="FUYZ01000003">
    <property type="protein sequence ID" value="SKB79567.1"/>
    <property type="molecule type" value="Genomic_DNA"/>
</dbReference>
<dbReference type="Pfam" id="PF13302">
    <property type="entry name" value="Acetyltransf_3"/>
    <property type="match status" value="1"/>
</dbReference>
<name>A0A1T5E6L2_9FLAO</name>
<dbReference type="InterPro" id="IPR000182">
    <property type="entry name" value="GNAT_dom"/>
</dbReference>
<dbReference type="InterPro" id="IPR016181">
    <property type="entry name" value="Acyl_CoA_acyltransferase"/>
</dbReference>
<organism evidence="2 3">
    <name type="scientific">Soonwooa buanensis</name>
    <dbReference type="NCBI Taxonomy" id="619805"/>
    <lineage>
        <taxon>Bacteria</taxon>
        <taxon>Pseudomonadati</taxon>
        <taxon>Bacteroidota</taxon>
        <taxon>Flavobacteriia</taxon>
        <taxon>Flavobacteriales</taxon>
        <taxon>Weeksellaceae</taxon>
        <taxon>Chryseobacterium group</taxon>
        <taxon>Soonwooa</taxon>
    </lineage>
</organism>
<dbReference type="OrthoDB" id="9798081at2"/>
<dbReference type="STRING" id="619805.SAMN05660477_01151"/>
<evidence type="ECO:0000313" key="2">
    <source>
        <dbReference type="EMBL" id="SKB79567.1"/>
    </source>
</evidence>
<dbReference type="PANTHER" id="PTHR43792:SF1">
    <property type="entry name" value="N-ACETYLTRANSFERASE DOMAIN-CONTAINING PROTEIN"/>
    <property type="match status" value="1"/>
</dbReference>
<reference evidence="2 3" key="1">
    <citation type="submission" date="2017-02" db="EMBL/GenBank/DDBJ databases">
        <authorList>
            <person name="Peterson S.W."/>
        </authorList>
    </citation>
    <scope>NUCLEOTIDE SEQUENCE [LARGE SCALE GENOMIC DNA]</scope>
    <source>
        <strain evidence="2 3">DSM 22323</strain>
    </source>
</reference>
<protein>
    <submittedName>
        <fullName evidence="2">Protein N-acetyltransferase, RimJ/RimL family</fullName>
    </submittedName>
</protein>
<sequence length="172" mass="19828">MSYKSFETERLILKPTDLEDVDFIFELMNSPKWIEYIGDRNIKTKEDAKQYIIDRHIPNFEKNGFGSYTLILKENGNKIGSSGLFKRETLEVVDIGFAFLDGFDGKGYGYESSKKILEVAKSEFELKKVSAITLPTNIASQKLIEKLGLSYQKMVKPFADDDDELMYYEMDL</sequence>
<dbReference type="InterPro" id="IPR051531">
    <property type="entry name" value="N-acetyltransferase"/>
</dbReference>
<dbReference type="Proteomes" id="UP000191112">
    <property type="component" value="Unassembled WGS sequence"/>
</dbReference>
<dbReference type="RefSeq" id="WP_079666425.1">
    <property type="nucleotide sequence ID" value="NZ_FUYZ01000003.1"/>
</dbReference>
<gene>
    <name evidence="2" type="ORF">SAMN05660477_01151</name>
</gene>
<dbReference type="AlphaFoldDB" id="A0A1T5E6L2"/>
<accession>A0A1T5E6L2</accession>
<dbReference type="PROSITE" id="PS51186">
    <property type="entry name" value="GNAT"/>
    <property type="match status" value="1"/>
</dbReference>
<evidence type="ECO:0000313" key="3">
    <source>
        <dbReference type="Proteomes" id="UP000191112"/>
    </source>
</evidence>